<keyword evidence="3" id="KW-0378">Hydrolase</keyword>
<dbReference type="RefSeq" id="WP_380964367.1">
    <property type="nucleotide sequence ID" value="NZ_JBHTCO010000004.1"/>
</dbReference>
<dbReference type="Pfam" id="PF00300">
    <property type="entry name" value="His_Phos_1"/>
    <property type="match status" value="1"/>
</dbReference>
<organism evidence="3 4">
    <name type="scientific">Scopulibacillus cellulosilyticus</name>
    <dbReference type="NCBI Taxonomy" id="2665665"/>
    <lineage>
        <taxon>Bacteria</taxon>
        <taxon>Bacillati</taxon>
        <taxon>Bacillota</taxon>
        <taxon>Bacilli</taxon>
        <taxon>Bacillales</taxon>
        <taxon>Sporolactobacillaceae</taxon>
        <taxon>Scopulibacillus</taxon>
    </lineage>
</organism>
<dbReference type="EC" id="3.1.3.-" evidence="3"/>
<dbReference type="InterPro" id="IPR029033">
    <property type="entry name" value="His_PPase_superfam"/>
</dbReference>
<comment type="caution">
    <text evidence="3">The sequence shown here is derived from an EMBL/GenBank/DDBJ whole genome shotgun (WGS) entry which is preliminary data.</text>
</comment>
<dbReference type="InterPro" id="IPR050275">
    <property type="entry name" value="PGM_Phosphatase"/>
</dbReference>
<dbReference type="Gene3D" id="3.40.50.1240">
    <property type="entry name" value="Phosphoglycerate mutase-like"/>
    <property type="match status" value="1"/>
</dbReference>
<dbReference type="PANTHER" id="PTHR48100">
    <property type="entry name" value="BROAD-SPECIFICITY PHOSPHATASE YOR283W-RELATED"/>
    <property type="match status" value="1"/>
</dbReference>
<dbReference type="PIRSF" id="PIRSF000709">
    <property type="entry name" value="6PFK_2-Ptase"/>
    <property type="match status" value="1"/>
</dbReference>
<accession>A0ABW2PSK9</accession>
<proteinExistence type="predicted"/>
<protein>
    <submittedName>
        <fullName evidence="3">Histidine phosphatase family protein</fullName>
        <ecNumber evidence="3">3.1.3.-</ecNumber>
    </submittedName>
</protein>
<dbReference type="PROSITE" id="PS00175">
    <property type="entry name" value="PG_MUTASE"/>
    <property type="match status" value="1"/>
</dbReference>
<dbReference type="CDD" id="cd07067">
    <property type="entry name" value="HP_PGM_like"/>
    <property type="match status" value="1"/>
</dbReference>
<dbReference type="InterPro" id="IPR013078">
    <property type="entry name" value="His_Pase_superF_clade-1"/>
</dbReference>
<evidence type="ECO:0000256" key="1">
    <source>
        <dbReference type="ARBA" id="ARBA00023152"/>
    </source>
</evidence>
<dbReference type="SMART" id="SM00855">
    <property type="entry name" value="PGAM"/>
    <property type="match status" value="1"/>
</dbReference>
<dbReference type="GO" id="GO:0016787">
    <property type="term" value="F:hydrolase activity"/>
    <property type="evidence" value="ECO:0007669"/>
    <property type="project" value="UniProtKB-KW"/>
</dbReference>
<keyword evidence="4" id="KW-1185">Reference proteome</keyword>
<evidence type="ECO:0000313" key="4">
    <source>
        <dbReference type="Proteomes" id="UP001596505"/>
    </source>
</evidence>
<dbReference type="Proteomes" id="UP001596505">
    <property type="component" value="Unassembled WGS sequence"/>
</dbReference>
<dbReference type="SUPFAM" id="SSF53254">
    <property type="entry name" value="Phosphoglycerate mutase-like"/>
    <property type="match status" value="1"/>
</dbReference>
<evidence type="ECO:0000313" key="3">
    <source>
        <dbReference type="EMBL" id="MFC7392337.1"/>
    </source>
</evidence>
<sequence>MQKLFLTRHGETEWNVEHRMQGRKNSLLTRRGKEQATWLSERLSDQNIDLIITSPSPRALETAEIIRDERDIKIIQDEHFLEMNVGDWEGRTLDEIKQINPEKFYLYWEQPHLFKAVGGEDYYQVRERVLPRLKYLLNEYPNKDLLIVSHSVVLKILLSYFEKRPLEQLWEGKHIWGQV</sequence>
<gene>
    <name evidence="3" type="ORF">ACFQRG_05020</name>
</gene>
<evidence type="ECO:0000256" key="2">
    <source>
        <dbReference type="ARBA" id="ARBA00023235"/>
    </source>
</evidence>
<keyword evidence="1" id="KW-0324">Glycolysis</keyword>
<dbReference type="InterPro" id="IPR001345">
    <property type="entry name" value="PG/BPGM_mutase_AS"/>
</dbReference>
<name>A0ABW2PSK9_9BACL</name>
<dbReference type="PANTHER" id="PTHR48100:SF1">
    <property type="entry name" value="HISTIDINE PHOSPHATASE FAMILY PROTEIN-RELATED"/>
    <property type="match status" value="1"/>
</dbReference>
<reference evidence="4" key="1">
    <citation type="journal article" date="2019" name="Int. J. Syst. Evol. Microbiol.">
        <title>The Global Catalogue of Microorganisms (GCM) 10K type strain sequencing project: providing services to taxonomists for standard genome sequencing and annotation.</title>
        <authorList>
            <consortium name="The Broad Institute Genomics Platform"/>
            <consortium name="The Broad Institute Genome Sequencing Center for Infectious Disease"/>
            <person name="Wu L."/>
            <person name="Ma J."/>
        </authorList>
    </citation>
    <scope>NUCLEOTIDE SEQUENCE [LARGE SCALE GENOMIC DNA]</scope>
    <source>
        <strain evidence="4">CGMCC 1.16305</strain>
    </source>
</reference>
<keyword evidence="2" id="KW-0413">Isomerase</keyword>
<dbReference type="EMBL" id="JBHTCO010000004">
    <property type="protein sequence ID" value="MFC7392337.1"/>
    <property type="molecule type" value="Genomic_DNA"/>
</dbReference>